<sequence>MAFTNDMLHKDQFKIVRRDLQQFLYTSFLEVMVLLKLRDSARLISMIEYKQLML</sequence>
<reference evidence="1" key="1">
    <citation type="submission" date="2014-12" db="EMBL/GenBank/DDBJ databases">
        <title>Insight into the proteome of Arion vulgaris.</title>
        <authorList>
            <person name="Aradska J."/>
            <person name="Bulat T."/>
            <person name="Smidak R."/>
            <person name="Sarate P."/>
            <person name="Gangsoo J."/>
            <person name="Sialana F."/>
            <person name="Bilban M."/>
            <person name="Lubec G."/>
        </authorList>
    </citation>
    <scope>NUCLEOTIDE SEQUENCE</scope>
    <source>
        <tissue evidence="1">Skin</tissue>
    </source>
</reference>
<dbReference type="EMBL" id="HACG01006287">
    <property type="protein sequence ID" value="CEK53152.1"/>
    <property type="molecule type" value="Transcribed_RNA"/>
</dbReference>
<protein>
    <submittedName>
        <fullName evidence="1">Uncharacterized protein</fullName>
    </submittedName>
</protein>
<gene>
    <name evidence="1" type="primary">ORF19260</name>
</gene>
<accession>A0A0B6Y9X7</accession>
<name>A0A0B6Y9X7_9EUPU</name>
<evidence type="ECO:0000313" key="1">
    <source>
        <dbReference type="EMBL" id="CEK53152.1"/>
    </source>
</evidence>
<organism evidence="1">
    <name type="scientific">Arion vulgaris</name>
    <dbReference type="NCBI Taxonomy" id="1028688"/>
    <lineage>
        <taxon>Eukaryota</taxon>
        <taxon>Metazoa</taxon>
        <taxon>Spiralia</taxon>
        <taxon>Lophotrochozoa</taxon>
        <taxon>Mollusca</taxon>
        <taxon>Gastropoda</taxon>
        <taxon>Heterobranchia</taxon>
        <taxon>Euthyneura</taxon>
        <taxon>Panpulmonata</taxon>
        <taxon>Eupulmonata</taxon>
        <taxon>Stylommatophora</taxon>
        <taxon>Helicina</taxon>
        <taxon>Arionoidea</taxon>
        <taxon>Arionidae</taxon>
        <taxon>Arion</taxon>
    </lineage>
</organism>
<proteinExistence type="predicted"/>
<dbReference type="AlphaFoldDB" id="A0A0B6Y9X7"/>